<proteinExistence type="predicted"/>
<evidence type="ECO:0000313" key="2">
    <source>
        <dbReference type="Proteomes" id="UP000299794"/>
    </source>
</evidence>
<name>A0A4P5ZYJ1_PLAAG</name>
<organism evidence="1 2">
    <name type="scientific">Planktothrix agardhii CCAP 1459/11A</name>
    <dbReference type="NCBI Taxonomy" id="282420"/>
    <lineage>
        <taxon>Bacteria</taxon>
        <taxon>Bacillati</taxon>
        <taxon>Cyanobacteriota</taxon>
        <taxon>Cyanophyceae</taxon>
        <taxon>Oscillatoriophycideae</taxon>
        <taxon>Oscillatoriales</taxon>
        <taxon>Microcoleaceae</taxon>
        <taxon>Planktothrix</taxon>
    </lineage>
</organism>
<sequence length="101" mass="11344">MKTLKIVNYQKHAIAQVDWESPDKLTVQIFDSASEIELNAIIERSKQTGIPYRTGGEKDANIMIDEQQTIGLNHEKFLEALSGIIGQLKFGGQRVFGLIKQ</sequence>
<dbReference type="RefSeq" id="WP_141295207.1">
    <property type="nucleotide sequence ID" value="NZ_BJCD01000053.1"/>
</dbReference>
<evidence type="ECO:0000313" key="1">
    <source>
        <dbReference type="EMBL" id="GDZ95185.1"/>
    </source>
</evidence>
<protein>
    <submittedName>
        <fullName evidence="1">Uncharacterized protein</fullName>
    </submittedName>
</protein>
<gene>
    <name evidence="1" type="ORF">PA905_34240</name>
</gene>
<comment type="caution">
    <text evidence="1">The sequence shown here is derived from an EMBL/GenBank/DDBJ whole genome shotgun (WGS) entry which is preliminary data.</text>
</comment>
<dbReference type="AlphaFoldDB" id="A0A4P5ZYJ1"/>
<dbReference type="Proteomes" id="UP000299794">
    <property type="component" value="Unassembled WGS sequence"/>
</dbReference>
<reference evidence="2" key="1">
    <citation type="submission" date="2019-02" db="EMBL/GenBank/DDBJ databases">
        <title>Draft genome sequence of Planktothrix agardhii NIES-905.</title>
        <authorList>
            <person name="Yamaguchi H."/>
            <person name="Suzuki S."/>
            <person name="Kawachi M."/>
        </authorList>
    </citation>
    <scope>NUCLEOTIDE SEQUENCE [LARGE SCALE GENOMIC DNA]</scope>
    <source>
        <strain evidence="2">CCAP 1459/11A</strain>
    </source>
</reference>
<accession>A0A4P5ZYJ1</accession>
<dbReference type="EMBL" id="BJCD01000053">
    <property type="protein sequence ID" value="GDZ95185.1"/>
    <property type="molecule type" value="Genomic_DNA"/>
</dbReference>